<dbReference type="InterPro" id="IPR006062">
    <property type="entry name" value="His_biosynth"/>
</dbReference>
<dbReference type="GO" id="GO:0000162">
    <property type="term" value="P:L-tryptophan biosynthetic process"/>
    <property type="evidence" value="ECO:0007669"/>
    <property type="project" value="TreeGrafter"/>
</dbReference>
<protein>
    <recommendedName>
        <fullName evidence="9 11">1-(5-phosphoribosyl)-5-[(5-phosphoribosylamino)methylideneamino] imidazole-4-carboxamide isomerase</fullName>
        <ecNumber evidence="9 11">5.3.1.16</ecNumber>
    </recommendedName>
    <alternativeName>
        <fullName evidence="9">Phosphoribosylformimino-5-aminoimidazole carboxamide ribotide isomerase</fullName>
    </alternativeName>
</protein>
<dbReference type="InterPro" id="IPR006063">
    <property type="entry name" value="HisA_bact_arch"/>
</dbReference>
<comment type="catalytic activity">
    <reaction evidence="1 9 11">
        <text>1-(5-phospho-beta-D-ribosyl)-5-[(5-phospho-beta-D-ribosylamino)methylideneamino]imidazole-4-carboxamide = 5-[(5-phospho-1-deoxy-D-ribulos-1-ylimino)methylamino]-1-(5-phospho-beta-D-ribosyl)imidazole-4-carboxamide</text>
        <dbReference type="Rhea" id="RHEA:15469"/>
        <dbReference type="ChEBI" id="CHEBI:58435"/>
        <dbReference type="ChEBI" id="CHEBI:58525"/>
        <dbReference type="EC" id="5.3.1.16"/>
    </reaction>
</comment>
<dbReference type="GO" id="GO:0003949">
    <property type="term" value="F:1-(5-phosphoribosyl)-5-[(5-phosphoribosylamino)methylideneamino]imidazole-4-carboxamide isomerase activity"/>
    <property type="evidence" value="ECO:0007669"/>
    <property type="project" value="UniProtKB-UniRule"/>
</dbReference>
<dbReference type="NCBIfam" id="TIGR00007">
    <property type="entry name" value="1-(5-phosphoribosyl)-5-[(5-phosphoribosylamino)methylideneamino]imidazole-4-carboxamide isomerase"/>
    <property type="match status" value="1"/>
</dbReference>
<evidence type="ECO:0000256" key="10">
    <source>
        <dbReference type="RuleBase" id="RU003657"/>
    </source>
</evidence>
<dbReference type="PANTHER" id="PTHR43090">
    <property type="entry name" value="1-(5-PHOSPHORIBOSYL)-5-[(5-PHOSPHORIBOSYLAMINO)METHYLIDENEAMINO] IMIDAZOLE-4-CARBOXAMIDE ISOMERASE"/>
    <property type="match status" value="1"/>
</dbReference>
<dbReference type="InterPro" id="IPR023016">
    <property type="entry name" value="HisA/PriA"/>
</dbReference>
<keyword evidence="13" id="KW-1185">Reference proteome</keyword>
<evidence type="ECO:0000256" key="7">
    <source>
        <dbReference type="ARBA" id="ARBA00023102"/>
    </source>
</evidence>
<keyword evidence="5 9" id="KW-0963">Cytoplasm</keyword>
<dbReference type="AlphaFoldDB" id="A0A1G6QND2"/>
<evidence type="ECO:0000313" key="12">
    <source>
        <dbReference type="EMBL" id="SDC93741.1"/>
    </source>
</evidence>
<dbReference type="GO" id="GO:0000105">
    <property type="term" value="P:L-histidine biosynthetic process"/>
    <property type="evidence" value="ECO:0007669"/>
    <property type="project" value="UniProtKB-UniRule"/>
</dbReference>
<organism evidence="12 13">
    <name type="scientific">Desulfurella multipotens</name>
    <dbReference type="NCBI Taxonomy" id="79269"/>
    <lineage>
        <taxon>Bacteria</taxon>
        <taxon>Pseudomonadati</taxon>
        <taxon>Campylobacterota</taxon>
        <taxon>Desulfurellia</taxon>
        <taxon>Desulfurellales</taxon>
        <taxon>Desulfurellaceae</taxon>
        <taxon>Desulfurella</taxon>
    </lineage>
</organism>
<dbReference type="HAMAP" id="MF_01014">
    <property type="entry name" value="HisA"/>
    <property type="match status" value="1"/>
</dbReference>
<evidence type="ECO:0000256" key="9">
    <source>
        <dbReference type="HAMAP-Rule" id="MF_01014"/>
    </source>
</evidence>
<dbReference type="Gene3D" id="3.20.20.70">
    <property type="entry name" value="Aldolase class I"/>
    <property type="match status" value="1"/>
</dbReference>
<dbReference type="GO" id="GO:0005737">
    <property type="term" value="C:cytoplasm"/>
    <property type="evidence" value="ECO:0007669"/>
    <property type="project" value="UniProtKB-SubCell"/>
</dbReference>
<dbReference type="OrthoDB" id="9807749at2"/>
<sequence length="239" mass="26391">MLVVPAIDLIDSKVVRLTKGKAESAKEYSQNPLEFALYFESLGFKRIHIVDLDAAFNRGNNLDIIYKIAKNSNIELEVGGGIRNFDIAQKIIDSGVKRIVIGSLPFKNKAEFEKILKSFLKYIVIGVDIENNKVKISGWEEETQVDCVDFLKQALDLGISEAIVTDISKDGMLSGIDENFYAQIAKKSSMDIIASGGIKNIDDLMRLKKHEKDGLIGAIIGKAIYEGTIDLSQIHGGQL</sequence>
<dbReference type="UniPathway" id="UPA00031">
    <property type="reaction ID" value="UER00009"/>
</dbReference>
<dbReference type="CDD" id="cd04732">
    <property type="entry name" value="HisA"/>
    <property type="match status" value="1"/>
</dbReference>
<dbReference type="Proteomes" id="UP000199411">
    <property type="component" value="Unassembled WGS sequence"/>
</dbReference>
<feature type="active site" description="Proton donor" evidence="9">
    <location>
        <position position="128"/>
    </location>
</feature>
<feature type="active site" description="Proton acceptor" evidence="9">
    <location>
        <position position="8"/>
    </location>
</feature>
<evidence type="ECO:0000256" key="2">
    <source>
        <dbReference type="ARBA" id="ARBA00004496"/>
    </source>
</evidence>
<evidence type="ECO:0000256" key="11">
    <source>
        <dbReference type="RuleBase" id="RU003658"/>
    </source>
</evidence>
<keyword evidence="8 9" id="KW-0413">Isomerase</keyword>
<dbReference type="InterPro" id="IPR044524">
    <property type="entry name" value="Isoase_HisA-like"/>
</dbReference>
<keyword evidence="6 9" id="KW-0028">Amino-acid biosynthesis</keyword>
<evidence type="ECO:0000256" key="8">
    <source>
        <dbReference type="ARBA" id="ARBA00023235"/>
    </source>
</evidence>
<evidence type="ECO:0000256" key="1">
    <source>
        <dbReference type="ARBA" id="ARBA00000901"/>
    </source>
</evidence>
<evidence type="ECO:0000256" key="6">
    <source>
        <dbReference type="ARBA" id="ARBA00022605"/>
    </source>
</evidence>
<dbReference type="EMBL" id="FMYU01000012">
    <property type="protein sequence ID" value="SDC93741.1"/>
    <property type="molecule type" value="Genomic_DNA"/>
</dbReference>
<dbReference type="Pfam" id="PF00977">
    <property type="entry name" value="His_biosynth"/>
    <property type="match status" value="1"/>
</dbReference>
<gene>
    <name evidence="9" type="primary">hisA</name>
    <name evidence="12" type="ORF">SAMN05660835_01623</name>
</gene>
<dbReference type="InterPro" id="IPR011060">
    <property type="entry name" value="RibuloseP-bd_barrel"/>
</dbReference>
<dbReference type="RefSeq" id="WP_025391669.1">
    <property type="nucleotide sequence ID" value="NZ_FMYU01000012.1"/>
</dbReference>
<proteinExistence type="inferred from homology"/>
<dbReference type="PANTHER" id="PTHR43090:SF2">
    <property type="entry name" value="1-(5-PHOSPHORIBOSYL)-5-[(5-PHOSPHORIBOSYLAMINO)METHYLIDENEAMINO] IMIDAZOLE-4-CARBOXAMIDE ISOMERASE"/>
    <property type="match status" value="1"/>
</dbReference>
<comment type="similarity">
    <text evidence="4 9 10">Belongs to the HisA/HisF family.</text>
</comment>
<accession>A0A1G6QND2</accession>
<dbReference type="InterPro" id="IPR013785">
    <property type="entry name" value="Aldolase_TIM"/>
</dbReference>
<dbReference type="EC" id="5.3.1.16" evidence="9 11"/>
<evidence type="ECO:0000256" key="4">
    <source>
        <dbReference type="ARBA" id="ARBA00009667"/>
    </source>
</evidence>
<evidence type="ECO:0000256" key="5">
    <source>
        <dbReference type="ARBA" id="ARBA00022490"/>
    </source>
</evidence>
<keyword evidence="7 9" id="KW-0368">Histidine biosynthesis</keyword>
<name>A0A1G6QND2_9BACT</name>
<comment type="subcellular location">
    <subcellularLocation>
        <location evidence="2 9 11">Cytoplasm</location>
    </subcellularLocation>
</comment>
<evidence type="ECO:0000256" key="3">
    <source>
        <dbReference type="ARBA" id="ARBA00005133"/>
    </source>
</evidence>
<reference evidence="13" key="1">
    <citation type="submission" date="2016-10" db="EMBL/GenBank/DDBJ databases">
        <authorList>
            <person name="Varghese N."/>
            <person name="Submissions S."/>
        </authorList>
    </citation>
    <scope>NUCLEOTIDE SEQUENCE [LARGE SCALE GENOMIC DNA]</scope>
    <source>
        <strain evidence="13">DSM 8415</strain>
    </source>
</reference>
<comment type="pathway">
    <text evidence="3 9 11">Amino-acid biosynthesis; L-histidine biosynthesis; L-histidine from 5-phospho-alpha-D-ribose 1-diphosphate: step 4/9.</text>
</comment>
<dbReference type="SUPFAM" id="SSF51366">
    <property type="entry name" value="Ribulose-phoshate binding barrel"/>
    <property type="match status" value="1"/>
</dbReference>
<evidence type="ECO:0000313" key="13">
    <source>
        <dbReference type="Proteomes" id="UP000199411"/>
    </source>
</evidence>
<dbReference type="FunFam" id="3.20.20.70:FF:000009">
    <property type="entry name" value="1-(5-phosphoribosyl)-5-[(5-phosphoribosylamino)methylideneamino] imidazole-4-carboxamide isomerase"/>
    <property type="match status" value="1"/>
</dbReference>